<organism evidence="2 3">
    <name type="scientific">Dreissena polymorpha</name>
    <name type="common">Zebra mussel</name>
    <name type="synonym">Mytilus polymorpha</name>
    <dbReference type="NCBI Taxonomy" id="45954"/>
    <lineage>
        <taxon>Eukaryota</taxon>
        <taxon>Metazoa</taxon>
        <taxon>Spiralia</taxon>
        <taxon>Lophotrochozoa</taxon>
        <taxon>Mollusca</taxon>
        <taxon>Bivalvia</taxon>
        <taxon>Autobranchia</taxon>
        <taxon>Heteroconchia</taxon>
        <taxon>Euheterodonta</taxon>
        <taxon>Imparidentia</taxon>
        <taxon>Neoheterodontei</taxon>
        <taxon>Myida</taxon>
        <taxon>Dreissenoidea</taxon>
        <taxon>Dreissenidae</taxon>
        <taxon>Dreissena</taxon>
    </lineage>
</organism>
<protein>
    <submittedName>
        <fullName evidence="2">Uncharacterized protein</fullName>
    </submittedName>
</protein>
<keyword evidence="3" id="KW-1185">Reference proteome</keyword>
<dbReference type="EMBL" id="JAIWYP010000004">
    <property type="protein sequence ID" value="KAH3843272.1"/>
    <property type="molecule type" value="Genomic_DNA"/>
</dbReference>
<evidence type="ECO:0000313" key="2">
    <source>
        <dbReference type="EMBL" id="KAH3843272.1"/>
    </source>
</evidence>
<reference evidence="2" key="1">
    <citation type="journal article" date="2019" name="bioRxiv">
        <title>The Genome of the Zebra Mussel, Dreissena polymorpha: A Resource for Invasive Species Research.</title>
        <authorList>
            <person name="McCartney M.A."/>
            <person name="Auch B."/>
            <person name="Kono T."/>
            <person name="Mallez S."/>
            <person name="Zhang Y."/>
            <person name="Obille A."/>
            <person name="Becker A."/>
            <person name="Abrahante J.E."/>
            <person name="Garbe J."/>
            <person name="Badalamenti J.P."/>
            <person name="Herman A."/>
            <person name="Mangelson H."/>
            <person name="Liachko I."/>
            <person name="Sullivan S."/>
            <person name="Sone E.D."/>
            <person name="Koren S."/>
            <person name="Silverstein K.A.T."/>
            <person name="Beckman K.B."/>
            <person name="Gohl D.M."/>
        </authorList>
    </citation>
    <scope>NUCLEOTIDE SEQUENCE</scope>
    <source>
        <strain evidence="2">Duluth1</strain>
        <tissue evidence="2">Whole animal</tissue>
    </source>
</reference>
<evidence type="ECO:0000256" key="1">
    <source>
        <dbReference type="SAM" id="MobiDB-lite"/>
    </source>
</evidence>
<dbReference type="AlphaFoldDB" id="A0A9D4QUK8"/>
<reference evidence="2" key="2">
    <citation type="submission" date="2020-11" db="EMBL/GenBank/DDBJ databases">
        <authorList>
            <person name="McCartney M.A."/>
            <person name="Auch B."/>
            <person name="Kono T."/>
            <person name="Mallez S."/>
            <person name="Becker A."/>
            <person name="Gohl D.M."/>
            <person name="Silverstein K.A.T."/>
            <person name="Koren S."/>
            <person name="Bechman K.B."/>
            <person name="Herman A."/>
            <person name="Abrahante J.E."/>
            <person name="Garbe J."/>
        </authorList>
    </citation>
    <scope>NUCLEOTIDE SEQUENCE</scope>
    <source>
        <strain evidence="2">Duluth1</strain>
        <tissue evidence="2">Whole animal</tissue>
    </source>
</reference>
<feature type="region of interest" description="Disordered" evidence="1">
    <location>
        <begin position="28"/>
        <end position="92"/>
    </location>
</feature>
<proteinExistence type="predicted"/>
<gene>
    <name evidence="2" type="ORF">DPMN_116786</name>
</gene>
<feature type="compositionally biased region" description="Low complexity" evidence="1">
    <location>
        <begin position="68"/>
        <end position="82"/>
    </location>
</feature>
<name>A0A9D4QUK8_DREPO</name>
<evidence type="ECO:0000313" key="3">
    <source>
        <dbReference type="Proteomes" id="UP000828390"/>
    </source>
</evidence>
<accession>A0A9D4QUK8</accession>
<dbReference type="Proteomes" id="UP000828390">
    <property type="component" value="Unassembled WGS sequence"/>
</dbReference>
<comment type="caution">
    <text evidence="2">The sequence shown here is derived from an EMBL/GenBank/DDBJ whole genome shotgun (WGS) entry which is preliminary data.</text>
</comment>
<sequence>MKMSSIKVVKKTLPANIRRQTTWIRSEEKLKQWHRGSTSNQPPRLLHRTSGVSSTERKSDVTRSGRLSDGTVNTSSTGSSSDHYAPQLQDVEDIESKESIEKCLKWMETLPNKFSGMHIYVQPTTTDTIS</sequence>